<keyword evidence="1" id="KW-1133">Transmembrane helix</keyword>
<organism evidence="2 3">
    <name type="scientific">Flavobacterium tagetis</name>
    <dbReference type="NCBI Taxonomy" id="2801336"/>
    <lineage>
        <taxon>Bacteria</taxon>
        <taxon>Pseudomonadati</taxon>
        <taxon>Bacteroidota</taxon>
        <taxon>Flavobacteriia</taxon>
        <taxon>Flavobacteriales</taxon>
        <taxon>Flavobacteriaceae</taxon>
        <taxon>Flavobacterium</taxon>
    </lineage>
</organism>
<gene>
    <name evidence="2" type="ORF">JI750_18775</name>
</gene>
<evidence type="ECO:0000256" key="1">
    <source>
        <dbReference type="SAM" id="Phobius"/>
    </source>
</evidence>
<keyword evidence="1" id="KW-0812">Transmembrane</keyword>
<comment type="caution">
    <text evidence="2">The sequence shown here is derived from an EMBL/GenBank/DDBJ whole genome shotgun (WGS) entry which is preliminary data.</text>
</comment>
<proteinExistence type="predicted"/>
<dbReference type="EMBL" id="JAERSF010000004">
    <property type="protein sequence ID" value="MBL0738946.1"/>
    <property type="molecule type" value="Genomic_DNA"/>
</dbReference>
<sequence length="161" mass="19123">MVDKIYALKIFKLCVIILLIIPVHISSQNLEKIKKSDTLYIFFKKDKNNQHVNEEITSNTKMKYYNYYYIFGYLGGYQILMTFTHHYSISPEEKKEKRSFLRKNKDVIITYDFLTKYNLAEATDLIGHKQKVYLIDDDDIGWFTIKLKEVKVMGTLPQSIE</sequence>
<name>A0ABS1KHI5_9FLAO</name>
<keyword evidence="1" id="KW-0472">Membrane</keyword>
<evidence type="ECO:0000313" key="2">
    <source>
        <dbReference type="EMBL" id="MBL0738946.1"/>
    </source>
</evidence>
<reference evidence="2 3" key="1">
    <citation type="submission" date="2021-01" db="EMBL/GenBank/DDBJ databases">
        <title>Genome seq and assembly of Flavobacterium sp. GN10.</title>
        <authorList>
            <person name="Chhetri G."/>
        </authorList>
    </citation>
    <scope>NUCLEOTIDE SEQUENCE [LARGE SCALE GENOMIC DNA]</scope>
    <source>
        <strain evidence="2 3">GN10</strain>
    </source>
</reference>
<keyword evidence="3" id="KW-1185">Reference proteome</keyword>
<evidence type="ECO:0008006" key="4">
    <source>
        <dbReference type="Google" id="ProtNLM"/>
    </source>
</evidence>
<feature type="transmembrane region" description="Helical" evidence="1">
    <location>
        <begin position="6"/>
        <end position="25"/>
    </location>
</feature>
<accession>A0ABS1KHI5</accession>
<evidence type="ECO:0000313" key="3">
    <source>
        <dbReference type="Proteomes" id="UP000603728"/>
    </source>
</evidence>
<dbReference type="RefSeq" id="WP_202005825.1">
    <property type="nucleotide sequence ID" value="NZ_JAERSF010000004.1"/>
</dbReference>
<protein>
    <recommendedName>
        <fullName evidence="4">SH3 domain-containing protein</fullName>
    </recommendedName>
</protein>
<feature type="transmembrane region" description="Helical" evidence="1">
    <location>
        <begin position="67"/>
        <end position="87"/>
    </location>
</feature>
<dbReference type="Proteomes" id="UP000603728">
    <property type="component" value="Unassembled WGS sequence"/>
</dbReference>